<evidence type="ECO:0008006" key="4">
    <source>
        <dbReference type="Google" id="ProtNLM"/>
    </source>
</evidence>
<feature type="compositionally biased region" description="Basic and acidic residues" evidence="1">
    <location>
        <begin position="358"/>
        <end position="371"/>
    </location>
</feature>
<dbReference type="Proteomes" id="UP000748756">
    <property type="component" value="Unassembled WGS sequence"/>
</dbReference>
<sequence length="437" mass="48641">MNKWDHPSSTSPLAIPEILARIGYFLPLWVPDGHGNYDDEPHTIVNCMLVSKRWYAVMVPILWHTCLSARITATPPHVLGRFLTYIRILQTNMFLPLVAFQCDRLVKLSILMRRFQWDIDDNGSESHSRSLHCYKRLVRSNSRLKDLLWNGKFCGNMTTLDLEDFAGLIQLESLILISWDGSGGRLAGALRAVASTPTNLTLKDVAGYKGGVFVTTGHDGSSMDTEGNKNDGKANSGRGSGQGAVVTTTLCMPVLRDLVLDNTERSCPPLKPGLQQLSLNLQELGVDVVSGILLHASTLKTLGLSIQHCYTSCSPRVLQLLGGCSQHLESLSLTIYLNYGNDLSVGQGPEGDDAESQVLEKEKEDKKEEERDIEALRAMTSTRPAMGWRLDTDRQPDGLPPDWQQLRRVFKMVDRLGLDGLHTLEWDRVTYRRATSP</sequence>
<protein>
    <recommendedName>
        <fullName evidence="4">F-box domain-containing protein</fullName>
    </recommendedName>
</protein>
<evidence type="ECO:0000313" key="3">
    <source>
        <dbReference type="Proteomes" id="UP000748756"/>
    </source>
</evidence>
<feature type="region of interest" description="Disordered" evidence="1">
    <location>
        <begin position="219"/>
        <end position="241"/>
    </location>
</feature>
<gene>
    <name evidence="2" type="ORF">BG015_007960</name>
</gene>
<dbReference type="OrthoDB" id="10465921at2759"/>
<accession>A0A9P5S5Y1</accession>
<keyword evidence="3" id="KW-1185">Reference proteome</keyword>
<feature type="region of interest" description="Disordered" evidence="1">
    <location>
        <begin position="346"/>
        <end position="371"/>
    </location>
</feature>
<proteinExistence type="predicted"/>
<comment type="caution">
    <text evidence="2">The sequence shown here is derived from an EMBL/GenBank/DDBJ whole genome shotgun (WGS) entry which is preliminary data.</text>
</comment>
<reference evidence="2" key="1">
    <citation type="journal article" date="2020" name="Fungal Divers.">
        <title>Resolving the Mortierellaceae phylogeny through synthesis of multi-gene phylogenetics and phylogenomics.</title>
        <authorList>
            <person name="Vandepol N."/>
            <person name="Liber J."/>
            <person name="Desiro A."/>
            <person name="Na H."/>
            <person name="Kennedy M."/>
            <person name="Barry K."/>
            <person name="Grigoriev I.V."/>
            <person name="Miller A.N."/>
            <person name="O'Donnell K."/>
            <person name="Stajich J.E."/>
            <person name="Bonito G."/>
        </authorList>
    </citation>
    <scope>NUCLEOTIDE SEQUENCE</scope>
    <source>
        <strain evidence="2">NRRL 6426</strain>
    </source>
</reference>
<name>A0A9P5S5Y1_9FUNG</name>
<organism evidence="2 3">
    <name type="scientific">Linnemannia schmuckeri</name>
    <dbReference type="NCBI Taxonomy" id="64567"/>
    <lineage>
        <taxon>Eukaryota</taxon>
        <taxon>Fungi</taxon>
        <taxon>Fungi incertae sedis</taxon>
        <taxon>Mucoromycota</taxon>
        <taxon>Mortierellomycotina</taxon>
        <taxon>Mortierellomycetes</taxon>
        <taxon>Mortierellales</taxon>
        <taxon>Mortierellaceae</taxon>
        <taxon>Linnemannia</taxon>
    </lineage>
</organism>
<dbReference type="AlphaFoldDB" id="A0A9P5S5Y1"/>
<evidence type="ECO:0000313" key="2">
    <source>
        <dbReference type="EMBL" id="KAF9155929.1"/>
    </source>
</evidence>
<evidence type="ECO:0000256" key="1">
    <source>
        <dbReference type="SAM" id="MobiDB-lite"/>
    </source>
</evidence>
<dbReference type="EMBL" id="JAAAUQ010000044">
    <property type="protein sequence ID" value="KAF9155929.1"/>
    <property type="molecule type" value="Genomic_DNA"/>
</dbReference>